<evidence type="ECO:0000313" key="5">
    <source>
        <dbReference type="Proteomes" id="UP000229227"/>
    </source>
</evidence>
<organism evidence="4 5">
    <name type="scientific">Candidatus Desantisbacteria bacterium CG07_land_8_20_14_0_80_39_15</name>
    <dbReference type="NCBI Taxonomy" id="1974549"/>
    <lineage>
        <taxon>Bacteria</taxon>
        <taxon>Candidatus Desantisiibacteriota</taxon>
    </lineage>
</organism>
<protein>
    <recommendedName>
        <fullName evidence="3">FecR protein domain-containing protein</fullName>
    </recommendedName>
</protein>
<feature type="coiled-coil region" evidence="1">
    <location>
        <begin position="244"/>
        <end position="296"/>
    </location>
</feature>
<sequence length="478" mass="55463">MRNINKVLTDRFVLAFLILLCGTNNFVHAGLRLAEITYIEGKVEVQKSQENWKEATIGTQLTKDDKVRTGEESLAEIKLDDGSIVKLGEETTINILSLEEVGPTKEKVSLFNLIIGEIKAKVLKIFGKQAKFEVQTSACIAGVRGTDFGISAEADEAADVETYEGIVVVEGINEKGERGAPLEIKPNFSTRIEKGKAPLPAQKIEAYRKARWQLWEEKRELFKMAEGLEKIKIAAGELRDKYSLAKTDEEKKEIEKEAQKLKAVTIKIIHDMDKTKKESMKNKEKFDKEVAKASEKWKTLSPEQRAKTRMNYEIWKKTAPRLASIRKEQLRAAAIRWKNMPPEAKARMIRAFRLWKNLPPGQRKVIIVKVRNFRKLPPWVQKKTIVNYRKWKSLPPGQRKKIVDGYKRWRNLPPETRENVKDRLEKFKKLPPDKKQQMLKSHKEWQKIPPQQRREWMKRYREKHPGTPRTQRPSGPKK</sequence>
<feature type="region of interest" description="Disordered" evidence="2">
    <location>
        <begin position="426"/>
        <end position="478"/>
    </location>
</feature>
<dbReference type="AlphaFoldDB" id="A0A2M6ZIJ7"/>
<dbReference type="InterPro" id="IPR006860">
    <property type="entry name" value="FecR"/>
</dbReference>
<feature type="compositionally biased region" description="Basic and acidic residues" evidence="2">
    <location>
        <begin position="426"/>
        <end position="465"/>
    </location>
</feature>
<name>A0A2M6ZIJ7_9BACT</name>
<dbReference type="InterPro" id="IPR021455">
    <property type="entry name" value="DUF3106"/>
</dbReference>
<evidence type="ECO:0000313" key="4">
    <source>
        <dbReference type="EMBL" id="PIU52185.1"/>
    </source>
</evidence>
<evidence type="ECO:0000256" key="2">
    <source>
        <dbReference type="SAM" id="MobiDB-lite"/>
    </source>
</evidence>
<gene>
    <name evidence="4" type="ORF">COS91_00515</name>
</gene>
<dbReference type="Proteomes" id="UP000229227">
    <property type="component" value="Unassembled WGS sequence"/>
</dbReference>
<evidence type="ECO:0000256" key="1">
    <source>
        <dbReference type="SAM" id="Coils"/>
    </source>
</evidence>
<dbReference type="PANTHER" id="PTHR38731:SF1">
    <property type="entry name" value="FECR PROTEIN DOMAIN-CONTAINING PROTEIN"/>
    <property type="match status" value="1"/>
</dbReference>
<reference evidence="5" key="1">
    <citation type="submission" date="2017-09" db="EMBL/GenBank/DDBJ databases">
        <title>Depth-based differentiation of microbial function through sediment-hosted aquifers and enrichment of novel symbionts in the deep terrestrial subsurface.</title>
        <authorList>
            <person name="Probst A.J."/>
            <person name="Ladd B."/>
            <person name="Jarett J.K."/>
            <person name="Geller-Mcgrath D.E."/>
            <person name="Sieber C.M.K."/>
            <person name="Emerson J.B."/>
            <person name="Anantharaman K."/>
            <person name="Thomas B.C."/>
            <person name="Malmstrom R."/>
            <person name="Stieglmeier M."/>
            <person name="Klingl A."/>
            <person name="Woyke T."/>
            <person name="Ryan C.M."/>
            <person name="Banfield J.F."/>
        </authorList>
    </citation>
    <scope>NUCLEOTIDE SEQUENCE [LARGE SCALE GENOMIC DNA]</scope>
</reference>
<dbReference type="PANTHER" id="PTHR38731">
    <property type="entry name" value="LIPL45-RELATED LIPOPROTEIN-RELATED"/>
    <property type="match status" value="1"/>
</dbReference>
<dbReference type="EMBL" id="PEWN01000009">
    <property type="protein sequence ID" value="PIU52185.1"/>
    <property type="molecule type" value="Genomic_DNA"/>
</dbReference>
<dbReference type="Gene3D" id="2.60.120.1440">
    <property type="match status" value="1"/>
</dbReference>
<proteinExistence type="predicted"/>
<comment type="caution">
    <text evidence="4">The sequence shown here is derived from an EMBL/GenBank/DDBJ whole genome shotgun (WGS) entry which is preliminary data.</text>
</comment>
<feature type="compositionally biased region" description="Polar residues" evidence="2">
    <location>
        <begin position="468"/>
        <end position="478"/>
    </location>
</feature>
<dbReference type="Pfam" id="PF11304">
    <property type="entry name" value="DUF3106"/>
    <property type="match status" value="1"/>
</dbReference>
<feature type="domain" description="FecR protein" evidence="3">
    <location>
        <begin position="65"/>
        <end position="167"/>
    </location>
</feature>
<dbReference type="Pfam" id="PF04773">
    <property type="entry name" value="FecR"/>
    <property type="match status" value="1"/>
</dbReference>
<keyword evidence="1" id="KW-0175">Coiled coil</keyword>
<accession>A0A2M6ZIJ7</accession>
<evidence type="ECO:0000259" key="3">
    <source>
        <dbReference type="Pfam" id="PF04773"/>
    </source>
</evidence>